<dbReference type="PANTHER" id="PTHR36688:SF1">
    <property type="entry name" value="ENDONUCLEASE_EXONUCLEASE_PHOSPHATASE DOMAIN-CONTAINING PROTEIN"/>
    <property type="match status" value="1"/>
</dbReference>
<keyword evidence="1" id="KW-0695">RNA-directed DNA polymerase</keyword>
<dbReference type="GO" id="GO:0003964">
    <property type="term" value="F:RNA-directed DNA polymerase activity"/>
    <property type="evidence" value="ECO:0007669"/>
    <property type="project" value="UniProtKB-KW"/>
</dbReference>
<comment type="caution">
    <text evidence="1">The sequence shown here is derived from an EMBL/GenBank/DDBJ whole genome shotgun (WGS) entry which is preliminary data.</text>
</comment>
<sequence length="152" mass="16949">MPETNSLQLGYTDNWVFDTWYLKMSTTKAVSTALHLNNHEASKTLNIKVKNNILPSDPSPLGVALDRQLNYHKHLEGCANKIAKRNCILRKLARTTWGASQSVLQTSTLALCNSAAEYCTPAWTRSPNTKLVDVKLCEWMRTLGGCLKSTPI</sequence>
<proteinExistence type="predicted"/>
<reference evidence="1 2" key="1">
    <citation type="journal article" date="2021" name="Elife">
        <title>Chloroplast acquisition without the gene transfer in kleptoplastic sea slugs, Plakobranchus ocellatus.</title>
        <authorList>
            <person name="Maeda T."/>
            <person name="Takahashi S."/>
            <person name="Yoshida T."/>
            <person name="Shimamura S."/>
            <person name="Takaki Y."/>
            <person name="Nagai Y."/>
            <person name="Toyoda A."/>
            <person name="Suzuki Y."/>
            <person name="Arimoto A."/>
            <person name="Ishii H."/>
            <person name="Satoh N."/>
            <person name="Nishiyama T."/>
            <person name="Hasebe M."/>
            <person name="Maruyama T."/>
            <person name="Minagawa J."/>
            <person name="Obokata J."/>
            <person name="Shigenobu S."/>
        </authorList>
    </citation>
    <scope>NUCLEOTIDE SEQUENCE [LARGE SCALE GENOMIC DNA]</scope>
</reference>
<keyword evidence="1" id="KW-0548">Nucleotidyltransferase</keyword>
<dbReference type="AlphaFoldDB" id="A0AAV4JKE0"/>
<dbReference type="InterPro" id="IPR052560">
    <property type="entry name" value="RdDP_mobile_element"/>
</dbReference>
<gene>
    <name evidence="1" type="ORF">ElyMa_005071800</name>
</gene>
<keyword evidence="2" id="KW-1185">Reference proteome</keyword>
<evidence type="ECO:0000313" key="1">
    <source>
        <dbReference type="EMBL" id="GFS21021.1"/>
    </source>
</evidence>
<dbReference type="EMBL" id="BMAT01010144">
    <property type="protein sequence ID" value="GFS21021.1"/>
    <property type="molecule type" value="Genomic_DNA"/>
</dbReference>
<dbReference type="Proteomes" id="UP000762676">
    <property type="component" value="Unassembled WGS sequence"/>
</dbReference>
<dbReference type="PANTHER" id="PTHR36688">
    <property type="entry name" value="ENDO/EXONUCLEASE/PHOSPHATASE DOMAIN-CONTAINING PROTEIN"/>
    <property type="match status" value="1"/>
</dbReference>
<keyword evidence="1" id="KW-0808">Transferase</keyword>
<protein>
    <submittedName>
        <fullName evidence="1">RNA-directed DNA polymerase from mobile element jockey-like</fullName>
    </submittedName>
</protein>
<organism evidence="1 2">
    <name type="scientific">Elysia marginata</name>
    <dbReference type="NCBI Taxonomy" id="1093978"/>
    <lineage>
        <taxon>Eukaryota</taxon>
        <taxon>Metazoa</taxon>
        <taxon>Spiralia</taxon>
        <taxon>Lophotrochozoa</taxon>
        <taxon>Mollusca</taxon>
        <taxon>Gastropoda</taxon>
        <taxon>Heterobranchia</taxon>
        <taxon>Euthyneura</taxon>
        <taxon>Panpulmonata</taxon>
        <taxon>Sacoglossa</taxon>
        <taxon>Placobranchoidea</taxon>
        <taxon>Plakobranchidae</taxon>
        <taxon>Elysia</taxon>
    </lineage>
</organism>
<accession>A0AAV4JKE0</accession>
<evidence type="ECO:0000313" key="2">
    <source>
        <dbReference type="Proteomes" id="UP000762676"/>
    </source>
</evidence>
<name>A0AAV4JKE0_9GAST</name>